<sequence length="102" mass="11296">MGIAANVSSRIDLVLAQERGQGSVAFLGHVVSVEGIKVYPKKIEAVQNGPRPTSAREIQSFLGLAGYYHRFKEGFSSIVAPLTRLTPKDAPIRWSYEYELIF</sequence>
<organism evidence="1">
    <name type="scientific">Nicotiana tabacum</name>
    <name type="common">Common tobacco</name>
    <dbReference type="NCBI Taxonomy" id="4097"/>
    <lineage>
        <taxon>Eukaryota</taxon>
        <taxon>Viridiplantae</taxon>
        <taxon>Streptophyta</taxon>
        <taxon>Embryophyta</taxon>
        <taxon>Tracheophyta</taxon>
        <taxon>Spermatophyta</taxon>
        <taxon>Magnoliopsida</taxon>
        <taxon>eudicotyledons</taxon>
        <taxon>Gunneridae</taxon>
        <taxon>Pentapetalae</taxon>
        <taxon>asterids</taxon>
        <taxon>lamiids</taxon>
        <taxon>Solanales</taxon>
        <taxon>Solanaceae</taxon>
        <taxon>Nicotianoideae</taxon>
        <taxon>Nicotianeae</taxon>
        <taxon>Nicotiana</taxon>
    </lineage>
</organism>
<gene>
    <name evidence="1" type="primary">LOC107827392</name>
</gene>
<dbReference type="InterPro" id="IPR051320">
    <property type="entry name" value="Viral_Replic_Matur_Polypro"/>
</dbReference>
<dbReference type="SUPFAM" id="SSF56672">
    <property type="entry name" value="DNA/RNA polymerases"/>
    <property type="match status" value="1"/>
</dbReference>
<proteinExistence type="predicted"/>
<protein>
    <submittedName>
        <fullName evidence="1">Uncharacterized mitochondrial protein AtMg00860-like</fullName>
    </submittedName>
</protein>
<dbReference type="InterPro" id="IPR043128">
    <property type="entry name" value="Rev_trsase/Diguanyl_cyclase"/>
</dbReference>
<dbReference type="RefSeq" id="XP_016510007.1">
    <property type="nucleotide sequence ID" value="XM_016654521.1"/>
</dbReference>
<accession>A0A1S4D9B8</accession>
<dbReference type="AlphaFoldDB" id="A0A1S4D9B8"/>
<dbReference type="PaxDb" id="4097-A0A1S4D9B8"/>
<reference evidence="1" key="1">
    <citation type="submission" date="2025-08" db="UniProtKB">
        <authorList>
            <consortium name="RefSeq"/>
        </authorList>
    </citation>
    <scope>IDENTIFICATION</scope>
</reference>
<dbReference type="Gene3D" id="3.30.70.270">
    <property type="match status" value="1"/>
</dbReference>
<dbReference type="KEGG" id="nta:107827392"/>
<dbReference type="InterPro" id="IPR043502">
    <property type="entry name" value="DNA/RNA_pol_sf"/>
</dbReference>
<evidence type="ECO:0000313" key="1">
    <source>
        <dbReference type="RefSeq" id="XP_016510007.1"/>
    </source>
</evidence>
<dbReference type="STRING" id="4097.A0A1S4D9B8"/>
<dbReference type="PANTHER" id="PTHR33064">
    <property type="entry name" value="POL PROTEIN"/>
    <property type="match status" value="1"/>
</dbReference>
<name>A0A1S4D9B8_TOBAC</name>
<dbReference type="PANTHER" id="PTHR33064:SF37">
    <property type="entry name" value="RIBONUCLEASE H"/>
    <property type="match status" value="1"/>
</dbReference>
<dbReference type="OrthoDB" id="415724at2759"/>
<dbReference type="OMA" id="HEHENPK"/>